<comment type="function">
    <text evidence="8">Hydrolyzes ribosome-free peptidyl-tRNAs (with 1 or more amino acids incorporated), which drop off the ribosome during protein synthesis, or as a result of ribosome stalling.</text>
</comment>
<dbReference type="OrthoDB" id="9800507at2"/>
<dbReference type="GO" id="GO:0000049">
    <property type="term" value="F:tRNA binding"/>
    <property type="evidence" value="ECO:0007669"/>
    <property type="project" value="UniProtKB-UniRule"/>
</dbReference>
<comment type="similarity">
    <text evidence="5 8">Belongs to the PTH family.</text>
</comment>
<keyword evidence="2 8" id="KW-0820">tRNA-binding</keyword>
<dbReference type="SUPFAM" id="SSF53178">
    <property type="entry name" value="Peptidyl-tRNA hydrolase-like"/>
    <property type="match status" value="1"/>
</dbReference>
<name>A0A4V3IRS5_9MICO</name>
<dbReference type="NCBIfam" id="TIGR00447">
    <property type="entry name" value="pth"/>
    <property type="match status" value="1"/>
</dbReference>
<evidence type="ECO:0000256" key="7">
    <source>
        <dbReference type="ARBA" id="ARBA00050038"/>
    </source>
</evidence>
<comment type="subunit">
    <text evidence="8">Monomer.</text>
</comment>
<feature type="binding site" evidence="8">
    <location>
        <position position="91"/>
    </location>
    <ligand>
        <name>tRNA</name>
        <dbReference type="ChEBI" id="CHEBI:17843"/>
    </ligand>
</feature>
<reference evidence="9 10" key="1">
    <citation type="submission" date="2019-03" db="EMBL/GenBank/DDBJ databases">
        <title>Genomics of glacier-inhabiting Cryobacterium strains.</title>
        <authorList>
            <person name="Liu Q."/>
            <person name="Xin Y.-H."/>
        </authorList>
    </citation>
    <scope>NUCLEOTIDE SEQUENCE [LARGE SCALE GENOMIC DNA]</scope>
    <source>
        <strain evidence="9 10">Hh14</strain>
    </source>
</reference>
<sequence>MLDRFRQITRSLLHPSSRRNTVNENLWLVVGLGNPGPGYAGNRHNVGQMVLAQLADRLNANFKNHKTNSAVAEGRSNPGGPKLILAKPNSFMNLSGGPVAGLLRFYSIDPSHLIVVHDELDLPFDTLKLKVGGGHGGHNGLRDIISATGTNDFIRVRVGIGRPPGRQPAADFVLHDFASTERANLPILLADAADAVELIASDGIIAAQLKVHTA</sequence>
<accession>A0A4V3IRS5</accession>
<evidence type="ECO:0000256" key="2">
    <source>
        <dbReference type="ARBA" id="ARBA00022555"/>
    </source>
</evidence>
<dbReference type="InterPro" id="IPR001328">
    <property type="entry name" value="Pept_tRNA_hydro"/>
</dbReference>
<evidence type="ECO:0000256" key="1">
    <source>
        <dbReference type="ARBA" id="ARBA00013260"/>
    </source>
</evidence>
<dbReference type="HAMAP" id="MF_00083">
    <property type="entry name" value="Pept_tRNA_hydro_bact"/>
    <property type="match status" value="1"/>
</dbReference>
<evidence type="ECO:0000256" key="6">
    <source>
        <dbReference type="ARBA" id="ARBA00048707"/>
    </source>
</evidence>
<organism evidence="9 10">
    <name type="scientific">Cryobacterium frigoriphilum</name>
    <dbReference type="NCBI Taxonomy" id="1259150"/>
    <lineage>
        <taxon>Bacteria</taxon>
        <taxon>Bacillati</taxon>
        <taxon>Actinomycetota</taxon>
        <taxon>Actinomycetes</taxon>
        <taxon>Micrococcales</taxon>
        <taxon>Microbacteriaceae</taxon>
        <taxon>Cryobacterium</taxon>
    </lineage>
</organism>
<feature type="binding site" evidence="8">
    <location>
        <position position="139"/>
    </location>
    <ligand>
        <name>tRNA</name>
        <dbReference type="ChEBI" id="CHEBI:17843"/>
    </ligand>
</feature>
<keyword evidence="4 8" id="KW-0694">RNA-binding</keyword>
<feature type="site" description="Discriminates between blocked and unblocked aminoacyl-tRNA" evidence="8">
    <location>
        <position position="34"/>
    </location>
</feature>
<evidence type="ECO:0000256" key="5">
    <source>
        <dbReference type="ARBA" id="ARBA00038063"/>
    </source>
</evidence>
<keyword evidence="8" id="KW-0963">Cytoplasm</keyword>
<evidence type="ECO:0000256" key="8">
    <source>
        <dbReference type="HAMAP-Rule" id="MF_00083"/>
    </source>
</evidence>
<keyword evidence="10" id="KW-1185">Reference proteome</keyword>
<dbReference type="Pfam" id="PF01195">
    <property type="entry name" value="Pept_tRNA_hydro"/>
    <property type="match status" value="1"/>
</dbReference>
<comment type="function">
    <text evidence="8">Catalyzes the release of premature peptidyl moieties from peptidyl-tRNA molecules trapped in stalled 50S ribosomal subunits, and thus maintains levels of free tRNAs and 50S ribosomes.</text>
</comment>
<proteinExistence type="inferred from homology"/>
<evidence type="ECO:0000313" key="10">
    <source>
        <dbReference type="Proteomes" id="UP000297447"/>
    </source>
</evidence>
<protein>
    <recommendedName>
        <fullName evidence="7 8">Peptidyl-tRNA hydrolase</fullName>
        <shortName evidence="8">Pth</shortName>
        <ecNumber evidence="1 8">3.1.1.29</ecNumber>
    </recommendedName>
</protein>
<dbReference type="GO" id="GO:0072344">
    <property type="term" value="P:rescue of stalled ribosome"/>
    <property type="evidence" value="ECO:0007669"/>
    <property type="project" value="UniProtKB-UniRule"/>
</dbReference>
<evidence type="ECO:0000256" key="3">
    <source>
        <dbReference type="ARBA" id="ARBA00022801"/>
    </source>
</evidence>
<dbReference type="AlphaFoldDB" id="A0A4V3IRS5"/>
<dbReference type="PANTHER" id="PTHR17224:SF1">
    <property type="entry name" value="PEPTIDYL-TRNA HYDROLASE"/>
    <property type="match status" value="1"/>
</dbReference>
<dbReference type="GO" id="GO:0004045">
    <property type="term" value="F:peptidyl-tRNA hydrolase activity"/>
    <property type="evidence" value="ECO:0007669"/>
    <property type="project" value="UniProtKB-UniRule"/>
</dbReference>
<dbReference type="EMBL" id="SOHE01000021">
    <property type="protein sequence ID" value="TFD53447.1"/>
    <property type="molecule type" value="Genomic_DNA"/>
</dbReference>
<dbReference type="InterPro" id="IPR018171">
    <property type="entry name" value="Pept_tRNA_hydro_CS"/>
</dbReference>
<evidence type="ECO:0000256" key="4">
    <source>
        <dbReference type="ARBA" id="ARBA00022884"/>
    </source>
</evidence>
<gene>
    <name evidence="8" type="primary">pth</name>
    <name evidence="9" type="ORF">E3T55_05380</name>
</gene>
<comment type="caution">
    <text evidence="9">The sequence shown here is derived from an EMBL/GenBank/DDBJ whole genome shotgun (WGS) entry which is preliminary data.</text>
</comment>
<dbReference type="PANTHER" id="PTHR17224">
    <property type="entry name" value="PEPTIDYL-TRNA HYDROLASE"/>
    <property type="match status" value="1"/>
</dbReference>
<dbReference type="CDD" id="cd00462">
    <property type="entry name" value="PTH"/>
    <property type="match status" value="1"/>
</dbReference>
<dbReference type="GO" id="GO:0006515">
    <property type="term" value="P:protein quality control for misfolded or incompletely synthesized proteins"/>
    <property type="evidence" value="ECO:0007669"/>
    <property type="project" value="UniProtKB-UniRule"/>
</dbReference>
<dbReference type="Proteomes" id="UP000297447">
    <property type="component" value="Unassembled WGS sequence"/>
</dbReference>
<keyword evidence="3 8" id="KW-0378">Hydrolase</keyword>
<comment type="subcellular location">
    <subcellularLocation>
        <location evidence="8">Cytoplasm</location>
    </subcellularLocation>
</comment>
<dbReference type="GO" id="GO:0005737">
    <property type="term" value="C:cytoplasm"/>
    <property type="evidence" value="ECO:0007669"/>
    <property type="project" value="UniProtKB-SubCell"/>
</dbReference>
<evidence type="ECO:0000313" key="9">
    <source>
        <dbReference type="EMBL" id="TFD53447.1"/>
    </source>
</evidence>
<dbReference type="FunFam" id="3.40.50.1470:FF:000001">
    <property type="entry name" value="Peptidyl-tRNA hydrolase"/>
    <property type="match status" value="1"/>
</dbReference>
<feature type="active site" description="Proton acceptor" evidence="8">
    <location>
        <position position="44"/>
    </location>
</feature>
<feature type="binding site" evidence="8">
    <location>
        <position position="93"/>
    </location>
    <ligand>
        <name>tRNA</name>
        <dbReference type="ChEBI" id="CHEBI:17843"/>
    </ligand>
</feature>
<feature type="binding site" evidence="8">
    <location>
        <position position="39"/>
    </location>
    <ligand>
        <name>tRNA</name>
        <dbReference type="ChEBI" id="CHEBI:17843"/>
    </ligand>
</feature>
<dbReference type="EC" id="3.1.1.29" evidence="1 8"/>
<comment type="catalytic activity">
    <reaction evidence="6 8">
        <text>an N-acyl-L-alpha-aminoacyl-tRNA + H2O = an N-acyl-L-amino acid + a tRNA + H(+)</text>
        <dbReference type="Rhea" id="RHEA:54448"/>
        <dbReference type="Rhea" id="RHEA-COMP:10123"/>
        <dbReference type="Rhea" id="RHEA-COMP:13883"/>
        <dbReference type="ChEBI" id="CHEBI:15377"/>
        <dbReference type="ChEBI" id="CHEBI:15378"/>
        <dbReference type="ChEBI" id="CHEBI:59874"/>
        <dbReference type="ChEBI" id="CHEBI:78442"/>
        <dbReference type="ChEBI" id="CHEBI:138191"/>
        <dbReference type="EC" id="3.1.1.29"/>
    </reaction>
</comment>
<dbReference type="Gene3D" id="3.40.50.1470">
    <property type="entry name" value="Peptidyl-tRNA hydrolase"/>
    <property type="match status" value="1"/>
</dbReference>
<feature type="site" description="Stabilizes the basic form of H active site to accept a proton" evidence="8">
    <location>
        <position position="118"/>
    </location>
</feature>
<dbReference type="InterPro" id="IPR036416">
    <property type="entry name" value="Pept_tRNA_hydro_sf"/>
</dbReference>
<dbReference type="PROSITE" id="PS01196">
    <property type="entry name" value="PEPT_TRNA_HYDROL_2"/>
    <property type="match status" value="1"/>
</dbReference>